<evidence type="ECO:0000256" key="1">
    <source>
        <dbReference type="SAM" id="Phobius"/>
    </source>
</evidence>
<keyword evidence="1" id="KW-0472">Membrane</keyword>
<organism evidence="2 3">
    <name type="scientific">Puccinia sorghi</name>
    <dbReference type="NCBI Taxonomy" id="27349"/>
    <lineage>
        <taxon>Eukaryota</taxon>
        <taxon>Fungi</taxon>
        <taxon>Dikarya</taxon>
        <taxon>Basidiomycota</taxon>
        <taxon>Pucciniomycotina</taxon>
        <taxon>Pucciniomycetes</taxon>
        <taxon>Pucciniales</taxon>
        <taxon>Pucciniaceae</taxon>
        <taxon>Puccinia</taxon>
    </lineage>
</organism>
<gene>
    <name evidence="2" type="ORF">VP01_895g2</name>
</gene>
<dbReference type="AlphaFoldDB" id="A0A0L6U7W8"/>
<feature type="transmembrane region" description="Helical" evidence="1">
    <location>
        <begin position="338"/>
        <end position="361"/>
    </location>
</feature>
<accession>A0A0L6U7W8</accession>
<feature type="transmembrane region" description="Helical" evidence="1">
    <location>
        <begin position="264"/>
        <end position="287"/>
    </location>
</feature>
<dbReference type="EMBL" id="LAVV01014559">
    <property type="protein sequence ID" value="KNZ44649.1"/>
    <property type="molecule type" value="Genomic_DNA"/>
</dbReference>
<name>A0A0L6U7W8_9BASI</name>
<dbReference type="Proteomes" id="UP000037035">
    <property type="component" value="Unassembled WGS sequence"/>
</dbReference>
<evidence type="ECO:0000313" key="2">
    <source>
        <dbReference type="EMBL" id="KNZ44649.1"/>
    </source>
</evidence>
<proteinExistence type="predicted"/>
<keyword evidence="1" id="KW-1133">Transmembrane helix</keyword>
<keyword evidence="3" id="KW-1185">Reference proteome</keyword>
<comment type="caution">
    <text evidence="2">The sequence shown here is derived from an EMBL/GenBank/DDBJ whole genome shotgun (WGS) entry which is preliminary data.</text>
</comment>
<keyword evidence="1" id="KW-0812">Transmembrane</keyword>
<evidence type="ECO:0000313" key="3">
    <source>
        <dbReference type="Proteomes" id="UP000037035"/>
    </source>
</evidence>
<protein>
    <submittedName>
        <fullName evidence="2">Uncharacterized protein</fullName>
    </submittedName>
</protein>
<dbReference type="VEuPathDB" id="FungiDB:VP01_895g2"/>
<reference evidence="2 3" key="1">
    <citation type="submission" date="2015-08" db="EMBL/GenBank/DDBJ databases">
        <title>Next Generation Sequencing and Analysis of the Genome of Puccinia sorghi L Schw, the Causal Agent of Maize Common Rust.</title>
        <authorList>
            <person name="Rochi L."/>
            <person name="Burguener G."/>
            <person name="Darino M."/>
            <person name="Turjanski A."/>
            <person name="Kreff E."/>
            <person name="Dieguez M.J."/>
            <person name="Sacco F."/>
        </authorList>
    </citation>
    <scope>NUCLEOTIDE SEQUENCE [LARGE SCALE GENOMIC DNA]</scope>
    <source>
        <strain evidence="2 3">RO10H11247</strain>
    </source>
</reference>
<feature type="transmembrane region" description="Helical" evidence="1">
    <location>
        <begin position="99"/>
        <end position="120"/>
    </location>
</feature>
<sequence length="363" mass="41371">MCVVIIIIYYYYYYYYFGTPSNICVHAVDERVGLYGKIFLVKFRSVPHLPCHLMFIYHYCIPVVLDLYYANAADSEICHVVGTESDKVCQFQPPCIHKLFYLLMFLVWVGAAFGILDYYFRERISHLIFLSVPYGIPPLQIPNHSGTLKYSIIYGMVPRRARHMQGVTTKLNPPETCGGRDSHSFLINQLLFFSSIFTIPSMPFTFGLGGVALLSDTLIIKLFVPECSFCLHESFSTFIVLSFSVSNIPRISHKVMAILSCSDAFILSISFFFFLGGGVAGGIWWNFSLVFKEEKGWSGWSLLSNVACITACEIKHEHTCLGNSLHLIFPSLFEHFKIQIIIVDNIITTMIVMTFYILIVFKL</sequence>
<feature type="transmembrane region" description="Helical" evidence="1">
    <location>
        <begin position="190"/>
        <end position="214"/>
    </location>
</feature>